<dbReference type="PIRSF" id="PIRSF001439">
    <property type="entry name" value="CryM"/>
    <property type="match status" value="1"/>
</dbReference>
<dbReference type="InterPro" id="IPR003462">
    <property type="entry name" value="ODC_Mu_crystall"/>
</dbReference>
<dbReference type="Proteomes" id="UP000647172">
    <property type="component" value="Unassembled WGS sequence"/>
</dbReference>
<reference evidence="1" key="1">
    <citation type="submission" date="2021-01" db="EMBL/GenBank/DDBJ databases">
        <title>Whole genome shotgun sequence of Actinoplanes nipponensis NBRC 14063.</title>
        <authorList>
            <person name="Komaki H."/>
            <person name="Tamura T."/>
        </authorList>
    </citation>
    <scope>NUCLEOTIDE SEQUENCE</scope>
    <source>
        <strain evidence="1">NBRC 14063</strain>
    </source>
</reference>
<keyword evidence="2" id="KW-1185">Reference proteome</keyword>
<dbReference type="AlphaFoldDB" id="A0A919JP95"/>
<dbReference type="InterPro" id="IPR036291">
    <property type="entry name" value="NAD(P)-bd_dom_sf"/>
</dbReference>
<dbReference type="PANTHER" id="PTHR13812:SF19">
    <property type="entry name" value="KETIMINE REDUCTASE MU-CRYSTALLIN"/>
    <property type="match status" value="1"/>
</dbReference>
<dbReference type="RefSeq" id="WP_203776928.1">
    <property type="nucleotide sequence ID" value="NZ_BOMQ01000098.1"/>
</dbReference>
<evidence type="ECO:0000313" key="1">
    <source>
        <dbReference type="EMBL" id="GIE54281.1"/>
    </source>
</evidence>
<protein>
    <submittedName>
        <fullName evidence="1">Ornithine cyclodeaminase</fullName>
    </submittedName>
</protein>
<dbReference type="EMBL" id="BOMQ01000098">
    <property type="protein sequence ID" value="GIE54281.1"/>
    <property type="molecule type" value="Genomic_DNA"/>
</dbReference>
<dbReference type="Pfam" id="PF02423">
    <property type="entry name" value="OCD_Mu_crystall"/>
    <property type="match status" value="1"/>
</dbReference>
<dbReference type="Gene3D" id="3.30.1780.10">
    <property type="entry name" value="ornithine cyclodeaminase, domain 1"/>
    <property type="match status" value="1"/>
</dbReference>
<dbReference type="SUPFAM" id="SSF51735">
    <property type="entry name" value="NAD(P)-binding Rossmann-fold domains"/>
    <property type="match status" value="1"/>
</dbReference>
<proteinExistence type="predicted"/>
<comment type="caution">
    <text evidence="1">The sequence shown here is derived from an EMBL/GenBank/DDBJ whole genome shotgun (WGS) entry which is preliminary data.</text>
</comment>
<dbReference type="InterPro" id="IPR023401">
    <property type="entry name" value="ODC_N"/>
</dbReference>
<dbReference type="GO" id="GO:0005737">
    <property type="term" value="C:cytoplasm"/>
    <property type="evidence" value="ECO:0007669"/>
    <property type="project" value="TreeGrafter"/>
</dbReference>
<dbReference type="PANTHER" id="PTHR13812">
    <property type="entry name" value="KETIMINE REDUCTASE MU-CRYSTALLIN"/>
    <property type="match status" value="1"/>
</dbReference>
<accession>A0A919JP95</accession>
<organism evidence="1 2">
    <name type="scientific">Actinoplanes nipponensis</name>
    <dbReference type="NCBI Taxonomy" id="135950"/>
    <lineage>
        <taxon>Bacteria</taxon>
        <taxon>Bacillati</taxon>
        <taxon>Actinomycetota</taxon>
        <taxon>Actinomycetes</taxon>
        <taxon>Micromonosporales</taxon>
        <taxon>Micromonosporaceae</taxon>
        <taxon>Actinoplanes</taxon>
    </lineage>
</organism>
<dbReference type="Gene3D" id="3.40.50.720">
    <property type="entry name" value="NAD(P)-binding Rossmann-like Domain"/>
    <property type="match status" value="1"/>
</dbReference>
<sequence>MDTLLLTRQHVAKLVETNGRDHFMDLLIRNLRTAFSADAKGHTPPRGGFLRGAGDTGVIEWMPHHRAGESMTMKMVAYTPSNPARLNLPTIIGTLTRYDDVTGHLQAVSDGVLLTAFRTGAASAVASSLLARPGSRTLGLVGAGAQAVTQAHALSRVFPLERILVADADPAHARSYPDRVDFLGLDVRVAGVEEIERESDIICTATTVGVGAGPVLPGAGLRPDVHINAVGADLVGKFELPLAVLRGATVVPDHFAQARAEGECQQLTDEEVGPDLMTLCARPQDAVPLRTRRTVFDSTGFALEDHVAFSTLIELAAEAGVGDRVSLEHLPEDALNPYS</sequence>
<gene>
    <name evidence="1" type="primary">arcB</name>
    <name evidence="1" type="ORF">Ani05nite_78150</name>
</gene>
<evidence type="ECO:0000313" key="2">
    <source>
        <dbReference type="Proteomes" id="UP000647172"/>
    </source>
</evidence>
<name>A0A919JP95_9ACTN</name>